<accession>A0AC60P2P1</accession>
<protein>
    <submittedName>
        <fullName evidence="1">Uncharacterized protein</fullName>
    </submittedName>
</protein>
<reference evidence="1 2" key="1">
    <citation type="journal article" date="2020" name="Cell">
        <title>Large-Scale Comparative Analyses of Tick Genomes Elucidate Their Genetic Diversity and Vector Capacities.</title>
        <authorList>
            <consortium name="Tick Genome and Microbiome Consortium (TIGMIC)"/>
            <person name="Jia N."/>
            <person name="Wang J."/>
            <person name="Shi W."/>
            <person name="Du L."/>
            <person name="Sun Y."/>
            <person name="Zhan W."/>
            <person name="Jiang J.F."/>
            <person name="Wang Q."/>
            <person name="Zhang B."/>
            <person name="Ji P."/>
            <person name="Bell-Sakyi L."/>
            <person name="Cui X.M."/>
            <person name="Yuan T.T."/>
            <person name="Jiang B.G."/>
            <person name="Yang W.F."/>
            <person name="Lam T.T."/>
            <person name="Chang Q.C."/>
            <person name="Ding S.J."/>
            <person name="Wang X.J."/>
            <person name="Zhu J.G."/>
            <person name="Ruan X.D."/>
            <person name="Zhao L."/>
            <person name="Wei J.T."/>
            <person name="Ye R.Z."/>
            <person name="Que T.C."/>
            <person name="Du C.H."/>
            <person name="Zhou Y.H."/>
            <person name="Cheng J.X."/>
            <person name="Dai P.F."/>
            <person name="Guo W.B."/>
            <person name="Han X.H."/>
            <person name="Huang E.J."/>
            <person name="Li L.F."/>
            <person name="Wei W."/>
            <person name="Gao Y.C."/>
            <person name="Liu J.Z."/>
            <person name="Shao H.Z."/>
            <person name="Wang X."/>
            <person name="Wang C.C."/>
            <person name="Yang T.C."/>
            <person name="Huo Q.B."/>
            <person name="Li W."/>
            <person name="Chen H.Y."/>
            <person name="Chen S.E."/>
            <person name="Zhou L.G."/>
            <person name="Ni X.B."/>
            <person name="Tian J.H."/>
            <person name="Sheng Y."/>
            <person name="Liu T."/>
            <person name="Pan Y.S."/>
            <person name="Xia L.Y."/>
            <person name="Li J."/>
            <person name="Zhao F."/>
            <person name="Cao W.C."/>
        </authorList>
    </citation>
    <scope>NUCLEOTIDE SEQUENCE [LARGE SCALE GENOMIC DNA]</scope>
    <source>
        <strain evidence="1">Iper-2018</strain>
    </source>
</reference>
<evidence type="ECO:0000313" key="2">
    <source>
        <dbReference type="Proteomes" id="UP000805193"/>
    </source>
</evidence>
<dbReference type="EMBL" id="JABSTQ010011242">
    <property type="protein sequence ID" value="KAG0413655.1"/>
    <property type="molecule type" value="Genomic_DNA"/>
</dbReference>
<gene>
    <name evidence="1" type="ORF">HPB47_009176</name>
</gene>
<sequence>MLNPRLNELTADVAEEVHGGNGPLDEGDDEAAAYGWSKWRRRITAAFKKVAQAIVINKVAGEEYRLKQDLGKAFEKAGQWLQGNYTPETEDERKKLELLDSELEALIANAPKEDILDELDDEAAAYGLREVITGAAKSIVTHAVISKIASIIVGDEDLWEQDVGKAIEKIGQRLQGIYAAETEDELEALERLKPRLQELTADVAEEVYGGNGPLDEGDDEGEEYRLKQDLGKAFEKAGQWLQGNYTPETEDERKKLELLDSELDALIANAAKEDILDELDDEAAAYGWREVIAGAAKNIVKQVLINKITSIIVGAMG</sequence>
<evidence type="ECO:0000313" key="1">
    <source>
        <dbReference type="EMBL" id="KAG0413655.1"/>
    </source>
</evidence>
<proteinExistence type="predicted"/>
<organism evidence="1 2">
    <name type="scientific">Ixodes persulcatus</name>
    <name type="common">Taiga tick</name>
    <dbReference type="NCBI Taxonomy" id="34615"/>
    <lineage>
        <taxon>Eukaryota</taxon>
        <taxon>Metazoa</taxon>
        <taxon>Ecdysozoa</taxon>
        <taxon>Arthropoda</taxon>
        <taxon>Chelicerata</taxon>
        <taxon>Arachnida</taxon>
        <taxon>Acari</taxon>
        <taxon>Parasitiformes</taxon>
        <taxon>Ixodida</taxon>
        <taxon>Ixodoidea</taxon>
        <taxon>Ixodidae</taxon>
        <taxon>Ixodinae</taxon>
        <taxon>Ixodes</taxon>
    </lineage>
</organism>
<name>A0AC60P2P1_IXOPE</name>
<keyword evidence="2" id="KW-1185">Reference proteome</keyword>
<comment type="caution">
    <text evidence="1">The sequence shown here is derived from an EMBL/GenBank/DDBJ whole genome shotgun (WGS) entry which is preliminary data.</text>
</comment>
<dbReference type="Proteomes" id="UP000805193">
    <property type="component" value="Unassembled WGS sequence"/>
</dbReference>